<dbReference type="SUPFAM" id="SSF56112">
    <property type="entry name" value="Protein kinase-like (PK-like)"/>
    <property type="match status" value="1"/>
</dbReference>
<comment type="caution">
    <text evidence="3">The sequence shown here is derived from an EMBL/GenBank/DDBJ whole genome shotgun (WGS) entry which is preliminary data.</text>
</comment>
<evidence type="ECO:0000313" key="4">
    <source>
        <dbReference type="Proteomes" id="UP000195129"/>
    </source>
</evidence>
<sequence>MKDKRRDYYFENNTLKLLPLDKDEEYTREEWIQKNRDISNWVEVTIPDISLIEFVGCGANGIVLKARESITGRICALKIWLPNTRSKHYSVYFKKYQEEITKIANLDMPSIVTIYKAGLTDTGYCYSTMEWVEGITLKDFLADKKSLNDDLRYKILNGILLTINECHKINVFHGDLHDENILLEPLDGYKRDYKVKILDFGTSLLNRNKSKLYSKQRESALLLETIEKLLPEEEKYNLLNFKFYNSRNPNRDPIKFKDDVRNIEPIIVSSTLKNLCEIYALLENNHLNDAVLGDMLNYLLSSTHLDPNKVWNYICIKGTESETDLKYLIDIISIRNSSYLFEPHFRYVDLQRLELTFSIYELLKNNSDLQKFEDFNLENFDINNFDCKKVLNLKTIEDVIEFLSFAKYKSYEDEYINFLIQLYEVLSAKYAKEYEPANGYKRDLDLIFKLNELRLIRNYSIEEILDWEEV</sequence>
<dbReference type="GO" id="GO:0005524">
    <property type="term" value="F:ATP binding"/>
    <property type="evidence" value="ECO:0007669"/>
    <property type="project" value="UniProtKB-UniRule"/>
</dbReference>
<dbReference type="AlphaFoldDB" id="A0A9X6F779"/>
<proteinExistence type="predicted"/>
<dbReference type="PANTHER" id="PTHR24347">
    <property type="entry name" value="SERINE/THREONINE-PROTEIN KINASE"/>
    <property type="match status" value="1"/>
</dbReference>
<dbReference type="PROSITE" id="PS00107">
    <property type="entry name" value="PROTEIN_KINASE_ATP"/>
    <property type="match status" value="1"/>
</dbReference>
<dbReference type="PROSITE" id="PS50011">
    <property type="entry name" value="PROTEIN_KINASE_DOM"/>
    <property type="match status" value="1"/>
</dbReference>
<name>A0A9X6F779_BACTU</name>
<dbReference type="RefSeq" id="WP_087966715.1">
    <property type="nucleotide sequence ID" value="NZ_NFDN01000064.1"/>
</dbReference>
<dbReference type="InterPro" id="IPR000719">
    <property type="entry name" value="Prot_kinase_dom"/>
</dbReference>
<dbReference type="InterPro" id="IPR011009">
    <property type="entry name" value="Kinase-like_dom_sf"/>
</dbReference>
<feature type="domain" description="Protein kinase" evidence="2">
    <location>
        <begin position="49"/>
        <end position="363"/>
    </location>
</feature>
<dbReference type="EMBL" id="NFDN01000064">
    <property type="protein sequence ID" value="OTY56366.1"/>
    <property type="molecule type" value="Genomic_DNA"/>
</dbReference>
<organism evidence="3 4">
    <name type="scientific">Bacillus thuringiensis serovar yosoo</name>
    <dbReference type="NCBI Taxonomy" id="180848"/>
    <lineage>
        <taxon>Bacteria</taxon>
        <taxon>Bacillati</taxon>
        <taxon>Bacillota</taxon>
        <taxon>Bacilli</taxon>
        <taxon>Bacillales</taxon>
        <taxon>Bacillaceae</taxon>
        <taxon>Bacillus</taxon>
        <taxon>Bacillus cereus group</taxon>
    </lineage>
</organism>
<dbReference type="Proteomes" id="UP000195129">
    <property type="component" value="Unassembled WGS sequence"/>
</dbReference>
<protein>
    <recommendedName>
        <fullName evidence="2">Protein kinase domain-containing protein</fullName>
    </recommendedName>
</protein>
<reference evidence="3 4" key="1">
    <citation type="submission" date="2016-10" db="EMBL/GenBank/DDBJ databases">
        <title>Comparative genomics of Bacillus thuringiensis reveals a path to pathogens against multiple invertebrate hosts.</title>
        <authorList>
            <person name="Zheng J."/>
            <person name="Gao Q."/>
            <person name="Liu H."/>
            <person name="Peng D."/>
            <person name="Ruan L."/>
            <person name="Sun M."/>
        </authorList>
    </citation>
    <scope>NUCLEOTIDE SEQUENCE [LARGE SCALE GENOMIC DNA]</scope>
    <source>
        <strain evidence="3">BGSC 4CA1</strain>
    </source>
</reference>
<keyword evidence="1" id="KW-0067">ATP-binding</keyword>
<dbReference type="GO" id="GO:0004672">
    <property type="term" value="F:protein kinase activity"/>
    <property type="evidence" value="ECO:0007669"/>
    <property type="project" value="InterPro"/>
</dbReference>
<dbReference type="Pfam" id="PF00069">
    <property type="entry name" value="Pkinase"/>
    <property type="match status" value="1"/>
</dbReference>
<evidence type="ECO:0000313" key="3">
    <source>
        <dbReference type="EMBL" id="OTY56366.1"/>
    </source>
</evidence>
<evidence type="ECO:0000256" key="1">
    <source>
        <dbReference type="PROSITE-ProRule" id="PRU10141"/>
    </source>
</evidence>
<dbReference type="InterPro" id="IPR017441">
    <property type="entry name" value="Protein_kinase_ATP_BS"/>
</dbReference>
<accession>A0A9X6F779</accession>
<dbReference type="Gene3D" id="1.10.510.10">
    <property type="entry name" value="Transferase(Phosphotransferase) domain 1"/>
    <property type="match status" value="1"/>
</dbReference>
<keyword evidence="1" id="KW-0547">Nucleotide-binding</keyword>
<feature type="binding site" evidence="1">
    <location>
        <position position="78"/>
    </location>
    <ligand>
        <name>ATP</name>
        <dbReference type="ChEBI" id="CHEBI:30616"/>
    </ligand>
</feature>
<gene>
    <name evidence="3" type="ORF">BK746_17350</name>
</gene>
<evidence type="ECO:0000259" key="2">
    <source>
        <dbReference type="PROSITE" id="PS50011"/>
    </source>
</evidence>